<dbReference type="InterPro" id="IPR004358">
    <property type="entry name" value="Sig_transdc_His_kin-like_C"/>
</dbReference>
<dbReference type="InterPro" id="IPR005467">
    <property type="entry name" value="His_kinase_dom"/>
</dbReference>
<dbReference type="Gene3D" id="3.30.565.10">
    <property type="entry name" value="Histidine kinase-like ATPase, C-terminal domain"/>
    <property type="match status" value="1"/>
</dbReference>
<protein>
    <recommendedName>
        <fullName evidence="3">histidine kinase</fullName>
        <ecNumber evidence="3">2.7.13.3</ecNumber>
    </recommendedName>
</protein>
<gene>
    <name evidence="13" type="primary">qseC_1</name>
    <name evidence="13" type="ORF">PTE31013_00123</name>
</gene>
<dbReference type="CDD" id="cd00082">
    <property type="entry name" value="HisKA"/>
    <property type="match status" value="1"/>
</dbReference>
<dbReference type="Pfam" id="PF00512">
    <property type="entry name" value="HisKA"/>
    <property type="match status" value="1"/>
</dbReference>
<dbReference type="PROSITE" id="PS50109">
    <property type="entry name" value="HIS_KIN"/>
    <property type="match status" value="1"/>
</dbReference>
<dbReference type="InterPro" id="IPR003594">
    <property type="entry name" value="HATPase_dom"/>
</dbReference>
<keyword evidence="9" id="KW-0902">Two-component regulatory system</keyword>
<dbReference type="EC" id="2.7.13.3" evidence="3"/>
<evidence type="ECO:0000256" key="2">
    <source>
        <dbReference type="ARBA" id="ARBA00004141"/>
    </source>
</evidence>
<evidence type="ECO:0000313" key="13">
    <source>
        <dbReference type="EMBL" id="VVD61485.1"/>
    </source>
</evidence>
<proteinExistence type="predicted"/>
<dbReference type="SMART" id="SM00387">
    <property type="entry name" value="HATPase_c"/>
    <property type="match status" value="1"/>
</dbReference>
<dbReference type="Proteomes" id="UP000334380">
    <property type="component" value="Unassembled WGS sequence"/>
</dbReference>
<dbReference type="RefSeq" id="WP_150610911.1">
    <property type="nucleotide sequence ID" value="NZ_CABPRU010000001.1"/>
</dbReference>
<keyword evidence="6 11" id="KW-0812">Transmembrane</keyword>
<feature type="transmembrane region" description="Helical" evidence="11">
    <location>
        <begin position="16"/>
        <end position="40"/>
    </location>
</feature>
<evidence type="ECO:0000259" key="12">
    <source>
        <dbReference type="PROSITE" id="PS50109"/>
    </source>
</evidence>
<keyword evidence="8 11" id="KW-1133">Transmembrane helix</keyword>
<dbReference type="InterPro" id="IPR036890">
    <property type="entry name" value="HATPase_C_sf"/>
</dbReference>
<evidence type="ECO:0000256" key="9">
    <source>
        <dbReference type="ARBA" id="ARBA00023012"/>
    </source>
</evidence>
<evidence type="ECO:0000256" key="10">
    <source>
        <dbReference type="ARBA" id="ARBA00023136"/>
    </source>
</evidence>
<dbReference type="InterPro" id="IPR050428">
    <property type="entry name" value="TCS_sensor_his_kinase"/>
</dbReference>
<dbReference type="InterPro" id="IPR003661">
    <property type="entry name" value="HisK_dim/P_dom"/>
</dbReference>
<dbReference type="Pfam" id="PF02518">
    <property type="entry name" value="HATPase_c"/>
    <property type="match status" value="1"/>
</dbReference>
<reference evidence="13 14" key="1">
    <citation type="submission" date="2019-08" db="EMBL/GenBank/DDBJ databases">
        <authorList>
            <person name="Peeters C."/>
        </authorList>
    </citation>
    <scope>NUCLEOTIDE SEQUENCE [LARGE SCALE GENOMIC DNA]</scope>
    <source>
        <strain evidence="13 14">LMG 31013</strain>
    </source>
</reference>
<keyword evidence="14" id="KW-1185">Reference proteome</keyword>
<name>A0A5E4RE95_9BURK</name>
<evidence type="ECO:0000256" key="11">
    <source>
        <dbReference type="SAM" id="Phobius"/>
    </source>
</evidence>
<organism evidence="13 14">
    <name type="scientific">Pandoraea terrigena</name>
    <dbReference type="NCBI Taxonomy" id="2508292"/>
    <lineage>
        <taxon>Bacteria</taxon>
        <taxon>Pseudomonadati</taxon>
        <taxon>Pseudomonadota</taxon>
        <taxon>Betaproteobacteria</taxon>
        <taxon>Burkholderiales</taxon>
        <taxon>Burkholderiaceae</taxon>
        <taxon>Pandoraea</taxon>
    </lineage>
</organism>
<accession>A0A5E4RE95</accession>
<keyword evidence="4" id="KW-0597">Phosphoprotein</keyword>
<evidence type="ECO:0000313" key="14">
    <source>
        <dbReference type="Proteomes" id="UP000334380"/>
    </source>
</evidence>
<dbReference type="InterPro" id="IPR036097">
    <property type="entry name" value="HisK_dim/P_sf"/>
</dbReference>
<evidence type="ECO:0000256" key="1">
    <source>
        <dbReference type="ARBA" id="ARBA00000085"/>
    </source>
</evidence>
<evidence type="ECO:0000256" key="7">
    <source>
        <dbReference type="ARBA" id="ARBA00022777"/>
    </source>
</evidence>
<keyword evidence="5 13" id="KW-0808">Transferase</keyword>
<dbReference type="PANTHER" id="PTHR45436:SF15">
    <property type="entry name" value="SENSOR HISTIDINE KINASE CUSS"/>
    <property type="match status" value="1"/>
</dbReference>
<keyword evidence="10 11" id="KW-0472">Membrane</keyword>
<feature type="transmembrane region" description="Helical" evidence="11">
    <location>
        <begin position="162"/>
        <end position="180"/>
    </location>
</feature>
<dbReference type="SUPFAM" id="SSF55874">
    <property type="entry name" value="ATPase domain of HSP90 chaperone/DNA topoisomerase II/histidine kinase"/>
    <property type="match status" value="1"/>
</dbReference>
<dbReference type="AlphaFoldDB" id="A0A5E4RE95"/>
<comment type="subcellular location">
    <subcellularLocation>
        <location evidence="2">Membrane</location>
        <topology evidence="2">Multi-pass membrane protein</topology>
    </subcellularLocation>
</comment>
<dbReference type="GO" id="GO:0000155">
    <property type="term" value="F:phosphorelay sensor kinase activity"/>
    <property type="evidence" value="ECO:0007669"/>
    <property type="project" value="InterPro"/>
</dbReference>
<dbReference type="PRINTS" id="PR00344">
    <property type="entry name" value="BCTRLSENSOR"/>
</dbReference>
<dbReference type="GO" id="GO:0005886">
    <property type="term" value="C:plasma membrane"/>
    <property type="evidence" value="ECO:0007669"/>
    <property type="project" value="TreeGrafter"/>
</dbReference>
<dbReference type="Gene3D" id="1.10.287.130">
    <property type="match status" value="1"/>
</dbReference>
<dbReference type="SMART" id="SM00388">
    <property type="entry name" value="HisKA"/>
    <property type="match status" value="1"/>
</dbReference>
<evidence type="ECO:0000256" key="3">
    <source>
        <dbReference type="ARBA" id="ARBA00012438"/>
    </source>
</evidence>
<evidence type="ECO:0000256" key="4">
    <source>
        <dbReference type="ARBA" id="ARBA00022553"/>
    </source>
</evidence>
<dbReference type="OrthoDB" id="8554694at2"/>
<comment type="catalytic activity">
    <reaction evidence="1">
        <text>ATP + protein L-histidine = ADP + protein N-phospho-L-histidine.</text>
        <dbReference type="EC" id="2.7.13.3"/>
    </reaction>
</comment>
<evidence type="ECO:0000256" key="6">
    <source>
        <dbReference type="ARBA" id="ARBA00022692"/>
    </source>
</evidence>
<evidence type="ECO:0000256" key="5">
    <source>
        <dbReference type="ARBA" id="ARBA00022679"/>
    </source>
</evidence>
<dbReference type="SUPFAM" id="SSF47384">
    <property type="entry name" value="Homodimeric domain of signal transducing histidine kinase"/>
    <property type="match status" value="1"/>
</dbReference>
<sequence length="465" mass="50335">MDGLKRRLNDSIRLRLSLWLSVAILVFAVIAGVISFAAAFDEAHELQDDVLRQVAALVDNNHLQTSEFRNIQAPQAPQASGEEARVVVQRLGVATRPGAGDGDDKLPLPLPETMADGLSTVTVGKEPYRVLVRTLQSGTRIAVAQETDVRDQIARTSAIRTIMPLVAFVPVLLLVVGWLVRRIFRPVASLSREIDGRQYSELHPVSTEHLPNEIRPFLRAINNLLSRVATSVDAEHRFVADAAHELRTPLTALSLQAERLAEADMSVTARERLAELRQGIERGRHMLEHLLTLSSVQATPSEGGARTDSVLRVFRQTLETLYPLAEAKGIDLGIEARDDASLPISEADLSVLIKNLVDNAIRYTPAGGRVDLMLESGRGQTLLCVKDTGPGIAPKERDRVFDAFYRGLGTSEVGSGLGLSIVKAIAEKAGADVRLAYADERARSGLSVTVVVPEASTSARDGGVA</sequence>
<evidence type="ECO:0000256" key="8">
    <source>
        <dbReference type="ARBA" id="ARBA00022989"/>
    </source>
</evidence>
<feature type="domain" description="Histidine kinase" evidence="12">
    <location>
        <begin position="241"/>
        <end position="456"/>
    </location>
</feature>
<dbReference type="EMBL" id="CABPRU010000001">
    <property type="protein sequence ID" value="VVD61485.1"/>
    <property type="molecule type" value="Genomic_DNA"/>
</dbReference>
<dbReference type="PANTHER" id="PTHR45436">
    <property type="entry name" value="SENSOR HISTIDINE KINASE YKOH"/>
    <property type="match status" value="1"/>
</dbReference>
<keyword evidence="7" id="KW-0418">Kinase</keyword>